<dbReference type="AlphaFoldDB" id="A0A381VW39"/>
<evidence type="ECO:0000313" key="1">
    <source>
        <dbReference type="EMBL" id="SVA43857.1"/>
    </source>
</evidence>
<dbReference type="EMBL" id="UINC01009800">
    <property type="protein sequence ID" value="SVA43857.1"/>
    <property type="molecule type" value="Genomic_DNA"/>
</dbReference>
<name>A0A381VW39_9ZZZZ</name>
<reference evidence="1" key="1">
    <citation type="submission" date="2018-05" db="EMBL/GenBank/DDBJ databases">
        <authorList>
            <person name="Lanie J.A."/>
            <person name="Ng W.-L."/>
            <person name="Kazmierczak K.M."/>
            <person name="Andrzejewski T.M."/>
            <person name="Davidsen T.M."/>
            <person name="Wayne K.J."/>
            <person name="Tettelin H."/>
            <person name="Glass J.I."/>
            <person name="Rusch D."/>
            <person name="Podicherti R."/>
            <person name="Tsui H.-C.T."/>
            <person name="Winkler M.E."/>
        </authorList>
    </citation>
    <scope>NUCLEOTIDE SEQUENCE</scope>
</reference>
<accession>A0A381VW39</accession>
<organism evidence="1">
    <name type="scientific">marine metagenome</name>
    <dbReference type="NCBI Taxonomy" id="408172"/>
    <lineage>
        <taxon>unclassified sequences</taxon>
        <taxon>metagenomes</taxon>
        <taxon>ecological metagenomes</taxon>
    </lineage>
</organism>
<protein>
    <submittedName>
        <fullName evidence="1">Uncharacterized protein</fullName>
    </submittedName>
</protein>
<proteinExistence type="predicted"/>
<sequence>MLSSYTLNTFKDHDDNLIFILVDATVEIIVK</sequence>
<gene>
    <name evidence="1" type="ORF">METZ01_LOCUS96711</name>
</gene>